<feature type="domain" description="Multidrug resistance protein MdtA-like barrel-sandwich hybrid" evidence="6">
    <location>
        <begin position="77"/>
        <end position="234"/>
    </location>
</feature>
<comment type="subcellular location">
    <subcellularLocation>
        <location evidence="1">Cell envelope</location>
    </subcellularLocation>
</comment>
<sequence length="421" mass="44832">MSKVNTAEIAGKIGGKRSGGGRKKFIWLGVIAVIVIALGIKTCVSGKNDIPQYKTVKAEQGDFTVKISATGTLQPTNQVEVGSELSGTVKAVYADYNSKVTKGQILAELDTEKLESQLTQYAAAVKAAQATVLQSQATERETLAKLNRLKNLYDITQGKSPSKSDMDAAQADYDRAVANTASAQAQSAQAEANLKSAKTDLSKAKILSPVNGVVLTRSVEPGQTVAASYQAPVLFTLAEDLKEMELIVNVDEADIGQVKEGMRAEFTVDAYPDKVFKGDITQARYGSETVDNVVTYATVIRVDNSNMLLRPGMTATSDIIVKEQKNAVIIPNEAFRYAPPAMDASGGSFVSKLMPRPLRAAKTAPRQKKEGAQTVYKLVNGMPQPVEVATGESNGNGRELIQGDIKAGDELVIGTVNAKGK</sequence>
<evidence type="ECO:0000256" key="3">
    <source>
        <dbReference type="ARBA" id="ARBA00023054"/>
    </source>
</evidence>
<keyword evidence="5" id="KW-0812">Transmembrane</keyword>
<dbReference type="RefSeq" id="WP_132874327.1">
    <property type="nucleotide sequence ID" value="NZ_SMGG01000006.1"/>
</dbReference>
<dbReference type="Gene3D" id="1.10.287.470">
    <property type="entry name" value="Helix hairpin bin"/>
    <property type="match status" value="1"/>
</dbReference>
<keyword evidence="3 4" id="KW-0175">Coiled coil</keyword>
<dbReference type="EMBL" id="SMGG01000006">
    <property type="protein sequence ID" value="TCK59416.1"/>
    <property type="molecule type" value="Genomic_DNA"/>
</dbReference>
<evidence type="ECO:0000256" key="1">
    <source>
        <dbReference type="ARBA" id="ARBA00004196"/>
    </source>
</evidence>
<organism evidence="8 9">
    <name type="scientific">Seleniivibrio woodruffii</name>
    <dbReference type="NCBI Taxonomy" id="1078050"/>
    <lineage>
        <taxon>Bacteria</taxon>
        <taxon>Pseudomonadati</taxon>
        <taxon>Deferribacterota</taxon>
        <taxon>Deferribacteres</taxon>
        <taxon>Deferribacterales</taxon>
        <taxon>Geovibrionaceae</taxon>
        <taxon>Seleniivibrio</taxon>
    </lineage>
</organism>
<dbReference type="GO" id="GO:0022857">
    <property type="term" value="F:transmembrane transporter activity"/>
    <property type="evidence" value="ECO:0007669"/>
    <property type="project" value="InterPro"/>
</dbReference>
<dbReference type="Gene3D" id="2.40.50.100">
    <property type="match status" value="1"/>
</dbReference>
<dbReference type="PANTHER" id="PTHR32347">
    <property type="entry name" value="EFFLUX SYSTEM COMPONENT YKNX-RELATED"/>
    <property type="match status" value="1"/>
</dbReference>
<dbReference type="PANTHER" id="PTHR32347:SF14">
    <property type="entry name" value="EFFLUX SYSTEM COMPONENT YKNX-RELATED"/>
    <property type="match status" value="1"/>
</dbReference>
<accession>A0A4R1K5F6</accession>
<comment type="similarity">
    <text evidence="2">Belongs to the membrane fusion protein (MFP) (TC 8.A.1) family.</text>
</comment>
<name>A0A4R1K5F6_9BACT</name>
<evidence type="ECO:0000256" key="4">
    <source>
        <dbReference type="SAM" id="Coils"/>
    </source>
</evidence>
<feature type="transmembrane region" description="Helical" evidence="5">
    <location>
        <begin position="25"/>
        <end position="44"/>
    </location>
</feature>
<evidence type="ECO:0000256" key="5">
    <source>
        <dbReference type="SAM" id="Phobius"/>
    </source>
</evidence>
<dbReference type="InterPro" id="IPR058792">
    <property type="entry name" value="Beta-barrel_RND_2"/>
</dbReference>
<gene>
    <name evidence="8" type="ORF">C8D98_2350</name>
</gene>
<evidence type="ECO:0000259" key="7">
    <source>
        <dbReference type="Pfam" id="PF25954"/>
    </source>
</evidence>
<dbReference type="Gene3D" id="2.40.30.170">
    <property type="match status" value="1"/>
</dbReference>
<dbReference type="OrthoDB" id="9791520at2"/>
<dbReference type="NCBIfam" id="TIGR01730">
    <property type="entry name" value="RND_mfp"/>
    <property type="match status" value="1"/>
</dbReference>
<evidence type="ECO:0000259" key="6">
    <source>
        <dbReference type="Pfam" id="PF25917"/>
    </source>
</evidence>
<dbReference type="InterPro" id="IPR006143">
    <property type="entry name" value="RND_pump_MFP"/>
</dbReference>
<protein>
    <submittedName>
        <fullName evidence="8">HlyD family secretion protein</fullName>
    </submittedName>
</protein>
<dbReference type="GO" id="GO:0016020">
    <property type="term" value="C:membrane"/>
    <property type="evidence" value="ECO:0007669"/>
    <property type="project" value="InterPro"/>
</dbReference>
<keyword evidence="5" id="KW-1133">Transmembrane helix</keyword>
<feature type="domain" description="CusB-like beta-barrel" evidence="7">
    <location>
        <begin position="247"/>
        <end position="317"/>
    </location>
</feature>
<dbReference type="GO" id="GO:0030313">
    <property type="term" value="C:cell envelope"/>
    <property type="evidence" value="ECO:0007669"/>
    <property type="project" value="UniProtKB-SubCell"/>
</dbReference>
<evidence type="ECO:0000313" key="9">
    <source>
        <dbReference type="Proteomes" id="UP000294614"/>
    </source>
</evidence>
<dbReference type="InterPro" id="IPR050465">
    <property type="entry name" value="UPF0194_transport"/>
</dbReference>
<dbReference type="SUPFAM" id="SSF111369">
    <property type="entry name" value="HlyD-like secretion proteins"/>
    <property type="match status" value="1"/>
</dbReference>
<proteinExistence type="inferred from homology"/>
<dbReference type="InterPro" id="IPR058625">
    <property type="entry name" value="MdtA-like_BSH"/>
</dbReference>
<dbReference type="Pfam" id="PF25954">
    <property type="entry name" value="Beta-barrel_RND_2"/>
    <property type="match status" value="1"/>
</dbReference>
<dbReference type="Pfam" id="PF25917">
    <property type="entry name" value="BSH_RND"/>
    <property type="match status" value="1"/>
</dbReference>
<keyword evidence="9" id="KW-1185">Reference proteome</keyword>
<dbReference type="Proteomes" id="UP000294614">
    <property type="component" value="Unassembled WGS sequence"/>
</dbReference>
<comment type="caution">
    <text evidence="8">The sequence shown here is derived from an EMBL/GenBank/DDBJ whole genome shotgun (WGS) entry which is preliminary data.</text>
</comment>
<keyword evidence="5" id="KW-0472">Membrane</keyword>
<evidence type="ECO:0000256" key="2">
    <source>
        <dbReference type="ARBA" id="ARBA00009477"/>
    </source>
</evidence>
<dbReference type="AlphaFoldDB" id="A0A4R1K5F6"/>
<evidence type="ECO:0000313" key="8">
    <source>
        <dbReference type="EMBL" id="TCK59416.1"/>
    </source>
</evidence>
<feature type="coiled-coil region" evidence="4">
    <location>
        <begin position="180"/>
        <end position="207"/>
    </location>
</feature>
<reference evidence="8 9" key="1">
    <citation type="submission" date="2019-03" db="EMBL/GenBank/DDBJ databases">
        <title>Genomic Encyclopedia of Type Strains, Phase IV (KMG-IV): sequencing the most valuable type-strain genomes for metagenomic binning, comparative biology and taxonomic classification.</title>
        <authorList>
            <person name="Goeker M."/>
        </authorList>
    </citation>
    <scope>NUCLEOTIDE SEQUENCE [LARGE SCALE GENOMIC DNA]</scope>
    <source>
        <strain evidence="8 9">DSM 24984</strain>
    </source>
</reference>